<dbReference type="EMBL" id="BK014988">
    <property type="protein sequence ID" value="DAD85827.1"/>
    <property type="molecule type" value="Genomic_DNA"/>
</dbReference>
<evidence type="ECO:0000313" key="1">
    <source>
        <dbReference type="EMBL" id="DAD85827.1"/>
    </source>
</evidence>
<organism evidence="1">
    <name type="scientific">Inoviridae sp. ctDEu7</name>
    <dbReference type="NCBI Taxonomy" id="2826759"/>
    <lineage>
        <taxon>Viruses</taxon>
        <taxon>Monodnaviria</taxon>
        <taxon>Loebvirae</taxon>
        <taxon>Hofneiviricota</taxon>
        <taxon>Faserviricetes</taxon>
        <taxon>Tubulavirales</taxon>
        <taxon>Inoviridae</taxon>
    </lineage>
</organism>
<name>A0A8S5MV98_9VIRU</name>
<protein>
    <submittedName>
        <fullName evidence="1">Uncharacterized protein</fullName>
    </submittedName>
</protein>
<accession>A0A8S5MV98</accession>
<sequence length="32" mass="4044">MKTQDILNSKIMRAYKILERIDFYYGYEIKWL</sequence>
<reference evidence="1" key="1">
    <citation type="journal article" date="2021" name="Proc. Natl. Acad. Sci. U.S.A.">
        <title>A Catalog of Tens of Thousands of Viruses from Human Metagenomes Reveals Hidden Associations with Chronic Diseases.</title>
        <authorList>
            <person name="Tisza M.J."/>
            <person name="Buck C.B."/>
        </authorList>
    </citation>
    <scope>NUCLEOTIDE SEQUENCE</scope>
    <source>
        <strain evidence="1">CtDEu7</strain>
    </source>
</reference>
<proteinExistence type="predicted"/>